<evidence type="ECO:0000313" key="2">
    <source>
        <dbReference type="Proteomes" id="UP000887013"/>
    </source>
</evidence>
<evidence type="ECO:0000313" key="1">
    <source>
        <dbReference type="EMBL" id="GFS75907.1"/>
    </source>
</evidence>
<protein>
    <submittedName>
        <fullName evidence="1">Uncharacterized protein</fullName>
    </submittedName>
</protein>
<comment type="caution">
    <text evidence="1">The sequence shown here is derived from an EMBL/GenBank/DDBJ whole genome shotgun (WGS) entry which is preliminary data.</text>
</comment>
<gene>
    <name evidence="1" type="ORF">NPIL_106211</name>
</gene>
<dbReference type="AlphaFoldDB" id="A0A8X6T5W2"/>
<sequence length="91" mass="10633">MESANEGRVMVPLNLVYRRQTPQLLPFLRRHYQILTMAKERLLQPTKNKIQVITSAIDNSHDAREKLSSKGYRAHATYNYLRALLNILQII</sequence>
<organism evidence="1 2">
    <name type="scientific">Nephila pilipes</name>
    <name type="common">Giant wood spider</name>
    <name type="synonym">Nephila maculata</name>
    <dbReference type="NCBI Taxonomy" id="299642"/>
    <lineage>
        <taxon>Eukaryota</taxon>
        <taxon>Metazoa</taxon>
        <taxon>Ecdysozoa</taxon>
        <taxon>Arthropoda</taxon>
        <taxon>Chelicerata</taxon>
        <taxon>Arachnida</taxon>
        <taxon>Araneae</taxon>
        <taxon>Araneomorphae</taxon>
        <taxon>Entelegynae</taxon>
        <taxon>Araneoidea</taxon>
        <taxon>Nephilidae</taxon>
        <taxon>Nephila</taxon>
    </lineage>
</organism>
<proteinExistence type="predicted"/>
<name>A0A8X6T5W2_NEPPI</name>
<reference evidence="1" key="1">
    <citation type="submission" date="2020-08" db="EMBL/GenBank/DDBJ databases">
        <title>Multicomponent nature underlies the extraordinary mechanical properties of spider dragline silk.</title>
        <authorList>
            <person name="Kono N."/>
            <person name="Nakamura H."/>
            <person name="Mori M."/>
            <person name="Yoshida Y."/>
            <person name="Ohtoshi R."/>
            <person name="Malay A.D."/>
            <person name="Moran D.A.P."/>
            <person name="Tomita M."/>
            <person name="Numata K."/>
            <person name="Arakawa K."/>
        </authorList>
    </citation>
    <scope>NUCLEOTIDE SEQUENCE</scope>
</reference>
<dbReference type="EMBL" id="BMAW01050553">
    <property type="protein sequence ID" value="GFS75907.1"/>
    <property type="molecule type" value="Genomic_DNA"/>
</dbReference>
<accession>A0A8X6T5W2</accession>
<keyword evidence="2" id="KW-1185">Reference proteome</keyword>
<dbReference type="Proteomes" id="UP000887013">
    <property type="component" value="Unassembled WGS sequence"/>
</dbReference>